<sequence length="203" mass="22988">MKRVTKVAWSTIIIVIIVLIGVGLFLIKPEKEVQYFDASKINSADTTLFTNKDIDLKTFTLNVNIDENKLNTLIATNSDVQDFKAEIADGKIIFYKKVQLIGMLNTQYKMVFSLRTENNNIAMLLENAYIGKIKIANATVMQELKKNENQSMSVDEAQNKITVKLQNVKVSDAKIEGNIIKIKVDFSKYLKNGLGFIKDLFNK</sequence>
<dbReference type="RefSeq" id="WP_183275764.1">
    <property type="nucleotide sequence ID" value="NZ_BLZR01000001.1"/>
</dbReference>
<protein>
    <recommendedName>
        <fullName evidence="4">DUF2140 family protein</fullName>
    </recommendedName>
</protein>
<gene>
    <name evidence="2" type="ORF">bsdtw1_00233</name>
</gene>
<name>A0A6V8SGB5_9CLOT</name>
<evidence type="ECO:0008006" key="4">
    <source>
        <dbReference type="Google" id="ProtNLM"/>
    </source>
</evidence>
<reference evidence="2 3" key="1">
    <citation type="submission" date="2020-07" db="EMBL/GenBank/DDBJ databases">
        <title>A new beta-1,3-glucan-decomposing anaerobic bacterium isolated from anoxic soil subjected to biological soil disinfestation.</title>
        <authorList>
            <person name="Ueki A."/>
            <person name="Tonouchi A."/>
        </authorList>
    </citation>
    <scope>NUCLEOTIDE SEQUENCE [LARGE SCALE GENOMIC DNA]</scope>
    <source>
        <strain evidence="2 3">TW1</strain>
    </source>
</reference>
<evidence type="ECO:0000313" key="3">
    <source>
        <dbReference type="Proteomes" id="UP000580568"/>
    </source>
</evidence>
<proteinExistence type="predicted"/>
<keyword evidence="3" id="KW-1185">Reference proteome</keyword>
<feature type="transmembrane region" description="Helical" evidence="1">
    <location>
        <begin position="7"/>
        <end position="27"/>
    </location>
</feature>
<accession>A0A6V8SGB5</accession>
<evidence type="ECO:0000313" key="2">
    <source>
        <dbReference type="EMBL" id="GFP74188.1"/>
    </source>
</evidence>
<keyword evidence="1" id="KW-0472">Membrane</keyword>
<dbReference type="Proteomes" id="UP000580568">
    <property type="component" value="Unassembled WGS sequence"/>
</dbReference>
<keyword evidence="1" id="KW-0812">Transmembrane</keyword>
<dbReference type="AlphaFoldDB" id="A0A6V8SGB5"/>
<evidence type="ECO:0000256" key="1">
    <source>
        <dbReference type="SAM" id="Phobius"/>
    </source>
</evidence>
<dbReference type="EMBL" id="BLZR01000001">
    <property type="protein sequence ID" value="GFP74188.1"/>
    <property type="molecule type" value="Genomic_DNA"/>
</dbReference>
<comment type="caution">
    <text evidence="2">The sequence shown here is derived from an EMBL/GenBank/DDBJ whole genome shotgun (WGS) entry which is preliminary data.</text>
</comment>
<keyword evidence="1" id="KW-1133">Transmembrane helix</keyword>
<organism evidence="2 3">
    <name type="scientific">Clostridium fungisolvens</name>
    <dbReference type="NCBI Taxonomy" id="1604897"/>
    <lineage>
        <taxon>Bacteria</taxon>
        <taxon>Bacillati</taxon>
        <taxon>Bacillota</taxon>
        <taxon>Clostridia</taxon>
        <taxon>Eubacteriales</taxon>
        <taxon>Clostridiaceae</taxon>
        <taxon>Clostridium</taxon>
    </lineage>
</organism>